<dbReference type="CDD" id="cd11304">
    <property type="entry name" value="Cadherin_repeat"/>
    <property type="match status" value="2"/>
</dbReference>
<dbReference type="GO" id="GO:0005886">
    <property type="term" value="C:plasma membrane"/>
    <property type="evidence" value="ECO:0007669"/>
    <property type="project" value="InterPro"/>
</dbReference>
<dbReference type="PROSITE" id="PS00232">
    <property type="entry name" value="CADHERIN_1"/>
    <property type="match status" value="1"/>
</dbReference>
<evidence type="ECO:0000256" key="6">
    <source>
        <dbReference type="ARBA" id="ARBA00023136"/>
    </source>
</evidence>
<name>A0A8E0S555_9TREM</name>
<proteinExistence type="predicted"/>
<reference evidence="11" key="1">
    <citation type="submission" date="2019-05" db="EMBL/GenBank/DDBJ databases">
        <title>Annotation for the trematode Fasciolopsis buski.</title>
        <authorList>
            <person name="Choi Y.-J."/>
        </authorList>
    </citation>
    <scope>NUCLEOTIDE SEQUENCE</scope>
    <source>
        <strain evidence="11">HT</strain>
        <tissue evidence="11">Whole worm</tissue>
    </source>
</reference>
<evidence type="ECO:0000259" key="10">
    <source>
        <dbReference type="PROSITE" id="PS50268"/>
    </source>
</evidence>
<evidence type="ECO:0000256" key="5">
    <source>
        <dbReference type="ARBA" id="ARBA00022989"/>
    </source>
</evidence>
<evidence type="ECO:0000256" key="1">
    <source>
        <dbReference type="ARBA" id="ARBA00004167"/>
    </source>
</evidence>
<organism evidence="11 12">
    <name type="scientific">Fasciolopsis buskii</name>
    <dbReference type="NCBI Taxonomy" id="27845"/>
    <lineage>
        <taxon>Eukaryota</taxon>
        <taxon>Metazoa</taxon>
        <taxon>Spiralia</taxon>
        <taxon>Lophotrochozoa</taxon>
        <taxon>Platyhelminthes</taxon>
        <taxon>Trematoda</taxon>
        <taxon>Digenea</taxon>
        <taxon>Plagiorchiida</taxon>
        <taxon>Echinostomata</taxon>
        <taxon>Echinostomatoidea</taxon>
        <taxon>Fasciolidae</taxon>
        <taxon>Fasciolopsis</taxon>
    </lineage>
</organism>
<dbReference type="Gene3D" id="2.60.40.60">
    <property type="entry name" value="Cadherins"/>
    <property type="match status" value="2"/>
</dbReference>
<comment type="caution">
    <text evidence="11">The sequence shown here is derived from an EMBL/GenBank/DDBJ whole genome shotgun (WGS) entry which is preliminary data.</text>
</comment>
<dbReference type="GO" id="GO:0005509">
    <property type="term" value="F:calcium ion binding"/>
    <property type="evidence" value="ECO:0007669"/>
    <property type="project" value="UniProtKB-UniRule"/>
</dbReference>
<dbReference type="InterPro" id="IPR020894">
    <property type="entry name" value="Cadherin_CS"/>
</dbReference>
<keyword evidence="2 9" id="KW-0812">Transmembrane</keyword>
<dbReference type="PANTHER" id="PTHR24028">
    <property type="entry name" value="CADHERIN-87A"/>
    <property type="match status" value="1"/>
</dbReference>
<dbReference type="InterPro" id="IPR050174">
    <property type="entry name" value="Protocadherin/Cadherin-CA"/>
</dbReference>
<feature type="domain" description="Cadherin" evidence="10">
    <location>
        <begin position="6"/>
        <end position="40"/>
    </location>
</feature>
<keyword evidence="3" id="KW-0677">Repeat</keyword>
<dbReference type="Proteomes" id="UP000728185">
    <property type="component" value="Unassembled WGS sequence"/>
</dbReference>
<keyword evidence="6 9" id="KW-0472">Membrane</keyword>
<dbReference type="SUPFAM" id="SSF49313">
    <property type="entry name" value="Cadherin-like"/>
    <property type="match status" value="1"/>
</dbReference>
<evidence type="ECO:0000313" key="11">
    <source>
        <dbReference type="EMBL" id="KAA0196894.1"/>
    </source>
</evidence>
<comment type="subcellular location">
    <subcellularLocation>
        <location evidence="1">Membrane</location>
        <topology evidence="1">Single-pass membrane protein</topology>
    </subcellularLocation>
</comment>
<keyword evidence="5 9" id="KW-1133">Transmembrane helix</keyword>
<keyword evidence="4 8" id="KW-0106">Calcium</keyword>
<dbReference type="OrthoDB" id="6252479at2759"/>
<evidence type="ECO:0000256" key="9">
    <source>
        <dbReference type="SAM" id="Phobius"/>
    </source>
</evidence>
<keyword evidence="7" id="KW-0325">Glycoprotein</keyword>
<evidence type="ECO:0000313" key="12">
    <source>
        <dbReference type="Proteomes" id="UP000728185"/>
    </source>
</evidence>
<feature type="transmembrane region" description="Helical" evidence="9">
    <location>
        <begin position="755"/>
        <end position="781"/>
    </location>
</feature>
<keyword evidence="12" id="KW-1185">Reference proteome</keyword>
<dbReference type="PANTHER" id="PTHR24028:SF146">
    <property type="entry name" value="CADHERIN 96CB, ISOFORM D-RELATED"/>
    <property type="match status" value="1"/>
</dbReference>
<accession>A0A8E0S555</accession>
<gene>
    <name evidence="11" type="ORF">FBUS_00791</name>
</gene>
<dbReference type="GO" id="GO:0007156">
    <property type="term" value="P:homophilic cell adhesion via plasma membrane adhesion molecules"/>
    <property type="evidence" value="ECO:0007669"/>
    <property type="project" value="InterPro"/>
</dbReference>
<evidence type="ECO:0000256" key="4">
    <source>
        <dbReference type="ARBA" id="ARBA00022837"/>
    </source>
</evidence>
<dbReference type="PROSITE" id="PS50268">
    <property type="entry name" value="CADHERIN_2"/>
    <property type="match status" value="1"/>
</dbReference>
<dbReference type="EMBL" id="LUCM01002742">
    <property type="protein sequence ID" value="KAA0196894.1"/>
    <property type="molecule type" value="Genomic_DNA"/>
</dbReference>
<protein>
    <recommendedName>
        <fullName evidence="10">Cadherin domain-containing protein</fullName>
    </recommendedName>
</protein>
<dbReference type="AlphaFoldDB" id="A0A8E0S555"/>
<dbReference type="InterPro" id="IPR002126">
    <property type="entry name" value="Cadherin-like_dom"/>
</dbReference>
<evidence type="ECO:0000256" key="8">
    <source>
        <dbReference type="PROSITE-ProRule" id="PRU00043"/>
    </source>
</evidence>
<evidence type="ECO:0000256" key="7">
    <source>
        <dbReference type="ARBA" id="ARBA00023180"/>
    </source>
</evidence>
<dbReference type="InterPro" id="IPR015919">
    <property type="entry name" value="Cadherin-like_sf"/>
</dbReference>
<sequence>MQDGLHRLKVLAIDSGSPVRSSQLLIIVYLLDINDNAPQIRLVGESVQLTRNASAAEQMSERSRRFWKTEIIKPTFQPNDLQWPVDLSILGIEAPGQVVATLVVSDPDRGLNGTVDCRIGNQWPNTEEDSSDQHGGKDWFKLNPLLMYSDEGTRSSELEGGFLFQSLGQKSAIKYWNQTQEKAFTLDALRPINPVAVSHIFVQIICHDHGPNRLTRERTLHVGIEATIQRAGLHWSFVLLLLDSIKSSTSECTSTNRLTVFNVTEGTIYFDRQNQNSPMLCLSLDSADVLFQERWYDCKELPIFQVGAAFDHPVFQYRTTLKYQLSAANNTPDILQLYGVDAESGQITLRCPDSAKMDITEKRHVLRIRALLTVQTAQRNVTKSVDLTIHIYLVSTLNMVLHYVRAKGGSFLLENRSVIHMSVPEGVPAGTRVTPESLFYCGKSVQPVCFTELRSIGDNIWKQPQTSQIFQTYALPESDWVVKTGVKGTPYTITTKKPLDRQIQSEYQVRLVISRFADFTESIHTRTLIIHVRENHESMPILQDLFHPSAGWPPTGLVCDIPEPLELQGEINHRIYLANVSLSNQEQKGYTIFCMQTLLRDKGLHRSLTFSLDRVFRCDGTKAVPIGLFEAVELDKTSGILRVVGELPRPSLGSYVLQIAVRRSYAKMILQAIALIQIHILEGPRFQRPVNDLPDTVSKSPFLSSQVHRSREATYTRGQEADEPEISIGVTSNPAFPTVTSSNLLRSNIFAGSPWLQRLVFISLLVVLSVVCPTILCWILYSQRWRIRRWLFSSGTPRTTGKNGATEEYQNAGTSAEKVDATLGEGFHMTEVHANPFAMDWNDLVGRMQYSSNSTGTADMVARMEEDHEQFRPNLMSADLCGQMSPESEMLKQQSMEDTDPSQIVGNTWQPLLAMGDQQSSYSVVSSSNLSIPFFPRSCRIDTTKQQRPSDSSFDLRVFHRASPVCSGSVMYHRLTPDIDPGLSCPPQPSSYQLPYLYRCVLLVPTCSQTDLSRNMNIASQVWKHRSVLQISIRYDES</sequence>
<evidence type="ECO:0000256" key="2">
    <source>
        <dbReference type="ARBA" id="ARBA00022692"/>
    </source>
</evidence>
<evidence type="ECO:0000256" key="3">
    <source>
        <dbReference type="ARBA" id="ARBA00022737"/>
    </source>
</evidence>